<evidence type="ECO:0000313" key="4">
    <source>
        <dbReference type="Proteomes" id="UP001165060"/>
    </source>
</evidence>
<keyword evidence="4" id="KW-1185">Reference proteome</keyword>
<evidence type="ECO:0000256" key="2">
    <source>
        <dbReference type="SAM" id="Phobius"/>
    </source>
</evidence>
<comment type="caution">
    <text evidence="3">The sequence shown here is derived from an EMBL/GenBank/DDBJ whole genome shotgun (WGS) entry which is preliminary data.</text>
</comment>
<proteinExistence type="predicted"/>
<sequence length="175" mass="18229">NKRLGMAQIPYCVVFVRMLIEAGKYSSLERSPATAALLAFTFSVLLAVKILLGISLSFFANYILDAPLDSFTLDEADDEGIEAAFADAGGDVNSSTMSDSGSVVGSVAGSVLGDSAHGSVTDGLGDLPASQPGSPGLKALSPNSKKTHKERLDRQSLVDLSLLDHVVLDEDDVIA</sequence>
<dbReference type="EMBL" id="BRYB01005186">
    <property type="protein sequence ID" value="GMI21485.1"/>
    <property type="molecule type" value="Genomic_DNA"/>
</dbReference>
<reference evidence="3 4" key="1">
    <citation type="journal article" date="2023" name="Commun. Biol.">
        <title>Genome analysis of Parmales, the sister group of diatoms, reveals the evolutionary specialization of diatoms from phago-mixotrophs to photoautotrophs.</title>
        <authorList>
            <person name="Ban H."/>
            <person name="Sato S."/>
            <person name="Yoshikawa S."/>
            <person name="Yamada K."/>
            <person name="Nakamura Y."/>
            <person name="Ichinomiya M."/>
            <person name="Sato N."/>
            <person name="Blanc-Mathieu R."/>
            <person name="Endo H."/>
            <person name="Kuwata A."/>
            <person name="Ogata H."/>
        </authorList>
    </citation>
    <scope>NUCLEOTIDE SEQUENCE [LARGE SCALE GENOMIC DNA]</scope>
</reference>
<keyword evidence="2" id="KW-0472">Membrane</keyword>
<name>A0ABQ6M870_9STRA</name>
<organism evidence="3 4">
    <name type="scientific">Tetraparma gracilis</name>
    <dbReference type="NCBI Taxonomy" id="2962635"/>
    <lineage>
        <taxon>Eukaryota</taxon>
        <taxon>Sar</taxon>
        <taxon>Stramenopiles</taxon>
        <taxon>Ochrophyta</taxon>
        <taxon>Bolidophyceae</taxon>
        <taxon>Parmales</taxon>
        <taxon>Triparmaceae</taxon>
        <taxon>Tetraparma</taxon>
    </lineage>
</organism>
<evidence type="ECO:0000256" key="1">
    <source>
        <dbReference type="SAM" id="MobiDB-lite"/>
    </source>
</evidence>
<feature type="transmembrane region" description="Helical" evidence="2">
    <location>
        <begin position="35"/>
        <end position="64"/>
    </location>
</feature>
<keyword evidence="2" id="KW-0812">Transmembrane</keyword>
<dbReference type="Proteomes" id="UP001165060">
    <property type="component" value="Unassembled WGS sequence"/>
</dbReference>
<evidence type="ECO:0000313" key="3">
    <source>
        <dbReference type="EMBL" id="GMI21485.1"/>
    </source>
</evidence>
<feature type="non-terminal residue" evidence="3">
    <location>
        <position position="1"/>
    </location>
</feature>
<protein>
    <submittedName>
        <fullName evidence="3">Uncharacterized protein</fullName>
    </submittedName>
</protein>
<gene>
    <name evidence="3" type="ORF">TeGR_g11705</name>
</gene>
<accession>A0ABQ6M870</accession>
<keyword evidence="2" id="KW-1133">Transmembrane helix</keyword>
<feature type="region of interest" description="Disordered" evidence="1">
    <location>
        <begin position="122"/>
        <end position="152"/>
    </location>
</feature>